<sequence length="83" mass="9779">MATRSLTEVFVLMRNNAIRNRHIYTDQDTSERMHLVSLNDAEQGEGPFETSMPPIWSDQLEEAQFTISKLKTNWKKHNLRYPN</sequence>
<evidence type="ECO:0000313" key="1">
    <source>
        <dbReference type="EMBL" id="KAK9710753.1"/>
    </source>
</evidence>
<comment type="caution">
    <text evidence="1">The sequence shown here is derived from an EMBL/GenBank/DDBJ whole genome shotgun (WGS) entry which is preliminary data.</text>
</comment>
<name>A0AAW1K0P3_POPJA</name>
<dbReference type="Proteomes" id="UP001458880">
    <property type="component" value="Unassembled WGS sequence"/>
</dbReference>
<gene>
    <name evidence="1" type="ORF">QE152_g25841</name>
</gene>
<organism evidence="1 2">
    <name type="scientific">Popillia japonica</name>
    <name type="common">Japanese beetle</name>
    <dbReference type="NCBI Taxonomy" id="7064"/>
    <lineage>
        <taxon>Eukaryota</taxon>
        <taxon>Metazoa</taxon>
        <taxon>Ecdysozoa</taxon>
        <taxon>Arthropoda</taxon>
        <taxon>Hexapoda</taxon>
        <taxon>Insecta</taxon>
        <taxon>Pterygota</taxon>
        <taxon>Neoptera</taxon>
        <taxon>Endopterygota</taxon>
        <taxon>Coleoptera</taxon>
        <taxon>Polyphaga</taxon>
        <taxon>Scarabaeiformia</taxon>
        <taxon>Scarabaeidae</taxon>
        <taxon>Rutelinae</taxon>
        <taxon>Popillia</taxon>
    </lineage>
</organism>
<protein>
    <submittedName>
        <fullName evidence="1">Uncharacterized protein</fullName>
    </submittedName>
</protein>
<reference evidence="1 2" key="1">
    <citation type="journal article" date="2024" name="BMC Genomics">
        <title>De novo assembly and annotation of Popillia japonica's genome with initial clues to its potential as an invasive pest.</title>
        <authorList>
            <person name="Cucini C."/>
            <person name="Boschi S."/>
            <person name="Funari R."/>
            <person name="Cardaioli E."/>
            <person name="Iannotti N."/>
            <person name="Marturano G."/>
            <person name="Paoli F."/>
            <person name="Bruttini M."/>
            <person name="Carapelli A."/>
            <person name="Frati F."/>
            <person name="Nardi F."/>
        </authorList>
    </citation>
    <scope>NUCLEOTIDE SEQUENCE [LARGE SCALE GENOMIC DNA]</scope>
    <source>
        <strain evidence="1">DMR45628</strain>
    </source>
</reference>
<proteinExistence type="predicted"/>
<dbReference type="EMBL" id="JASPKY010000289">
    <property type="protein sequence ID" value="KAK9710753.1"/>
    <property type="molecule type" value="Genomic_DNA"/>
</dbReference>
<keyword evidence="2" id="KW-1185">Reference proteome</keyword>
<dbReference type="AlphaFoldDB" id="A0AAW1K0P3"/>
<accession>A0AAW1K0P3</accession>
<evidence type="ECO:0000313" key="2">
    <source>
        <dbReference type="Proteomes" id="UP001458880"/>
    </source>
</evidence>